<dbReference type="SUPFAM" id="SSF47413">
    <property type="entry name" value="lambda repressor-like DNA-binding domains"/>
    <property type="match status" value="1"/>
</dbReference>
<keyword evidence="4" id="KW-1185">Reference proteome</keyword>
<dbReference type="InterPro" id="IPR001387">
    <property type="entry name" value="Cro/C1-type_HTH"/>
</dbReference>
<accession>A0AAE6YLK1</accession>
<keyword evidence="1" id="KW-0238">DNA-binding</keyword>
<dbReference type="EMBL" id="CP047628">
    <property type="protein sequence ID" value="QIW58305.1"/>
    <property type="molecule type" value="Genomic_DNA"/>
</dbReference>
<organism evidence="3 4">
    <name type="scientific">Pseudolactococcus raffinolactis</name>
    <dbReference type="NCBI Taxonomy" id="1366"/>
    <lineage>
        <taxon>Bacteria</taxon>
        <taxon>Bacillati</taxon>
        <taxon>Bacillota</taxon>
        <taxon>Bacilli</taxon>
        <taxon>Lactobacillales</taxon>
        <taxon>Streptococcaceae</taxon>
        <taxon>Pseudolactococcus</taxon>
    </lineage>
</organism>
<evidence type="ECO:0000313" key="3">
    <source>
        <dbReference type="EMBL" id="QIW58305.1"/>
    </source>
</evidence>
<dbReference type="AlphaFoldDB" id="A0AAE6YLK1"/>
<dbReference type="PANTHER" id="PTHR46558">
    <property type="entry name" value="TRACRIPTIONAL REGULATORY PROTEIN-RELATED-RELATED"/>
    <property type="match status" value="1"/>
</dbReference>
<evidence type="ECO:0000259" key="2">
    <source>
        <dbReference type="PROSITE" id="PS50943"/>
    </source>
</evidence>
<dbReference type="Proteomes" id="UP000501558">
    <property type="component" value="Chromosome"/>
</dbReference>
<sequence>MRCHMTDIKFDKMVSYYRKLNGWTMKELAEKMGKTESAVSRWESGTASPKIKDINVLSEILGIDADILIFGKSKLVEPTNDIISETIEIMQKLDEEHQKNILNFARFEYAQAEQAKQLEENDASVS</sequence>
<dbReference type="Pfam" id="PF01381">
    <property type="entry name" value="HTH_3"/>
    <property type="match status" value="1"/>
</dbReference>
<dbReference type="Gene3D" id="1.10.260.40">
    <property type="entry name" value="lambda repressor-like DNA-binding domains"/>
    <property type="match status" value="1"/>
</dbReference>
<gene>
    <name evidence="3" type="ORF">GU334_05045</name>
</gene>
<dbReference type="GO" id="GO:0003677">
    <property type="term" value="F:DNA binding"/>
    <property type="evidence" value="ECO:0007669"/>
    <property type="project" value="UniProtKB-KW"/>
</dbReference>
<reference evidence="3 4" key="1">
    <citation type="submission" date="2019-12" db="EMBL/GenBank/DDBJ databases">
        <title>Whole genome sequences of Lactococcus raffinolactis strains isolated from sewage.</title>
        <authorList>
            <person name="Ybazeta G."/>
            <person name="Ross M."/>
            <person name="Brabant-Kirwan D."/>
            <person name="Saleh M."/>
            <person name="Dillon J.A."/>
            <person name="Splinter K."/>
            <person name="Nokhbeh R."/>
        </authorList>
    </citation>
    <scope>NUCLEOTIDE SEQUENCE [LARGE SCALE GENOMIC DNA]</scope>
    <source>
        <strain evidence="3 4">Lr_19_14</strain>
    </source>
</reference>
<dbReference type="PROSITE" id="PS50943">
    <property type="entry name" value="HTH_CROC1"/>
    <property type="match status" value="1"/>
</dbReference>
<protein>
    <submittedName>
        <fullName evidence="3">Helix-turn-helix domain-containing protein</fullName>
    </submittedName>
</protein>
<dbReference type="SMART" id="SM00530">
    <property type="entry name" value="HTH_XRE"/>
    <property type="match status" value="1"/>
</dbReference>
<proteinExistence type="predicted"/>
<evidence type="ECO:0000313" key="4">
    <source>
        <dbReference type="Proteomes" id="UP000501558"/>
    </source>
</evidence>
<evidence type="ECO:0000256" key="1">
    <source>
        <dbReference type="ARBA" id="ARBA00023125"/>
    </source>
</evidence>
<dbReference type="InterPro" id="IPR010982">
    <property type="entry name" value="Lambda_DNA-bd_dom_sf"/>
</dbReference>
<dbReference type="PANTHER" id="PTHR46558:SF4">
    <property type="entry name" value="DNA-BIDING PHAGE PROTEIN"/>
    <property type="match status" value="1"/>
</dbReference>
<dbReference type="CDD" id="cd00093">
    <property type="entry name" value="HTH_XRE"/>
    <property type="match status" value="1"/>
</dbReference>
<feature type="domain" description="HTH cro/C1-type" evidence="2">
    <location>
        <begin position="14"/>
        <end position="68"/>
    </location>
</feature>
<name>A0AAE6YLK1_9LACT</name>